<evidence type="ECO:0000256" key="5">
    <source>
        <dbReference type="RuleBase" id="RU000477"/>
    </source>
</evidence>
<dbReference type="InterPro" id="IPR023271">
    <property type="entry name" value="Aquaporin-like"/>
</dbReference>
<reference evidence="7 8" key="1">
    <citation type="journal article" date="2019" name="Nat. Plants">
        <title>Stout camphor tree genome fills gaps in understanding of flowering plant genome evolution.</title>
        <authorList>
            <person name="Chaw S.M."/>
            <person name="Liu Y.C."/>
            <person name="Wu Y.W."/>
            <person name="Wang H.Y."/>
            <person name="Lin C.I."/>
            <person name="Wu C.S."/>
            <person name="Ke H.M."/>
            <person name="Chang L.Y."/>
            <person name="Hsu C.Y."/>
            <person name="Yang H.T."/>
            <person name="Sudianto E."/>
            <person name="Hsu M.H."/>
            <person name="Wu K.P."/>
            <person name="Wang L.N."/>
            <person name="Leebens-Mack J.H."/>
            <person name="Tsai I.J."/>
        </authorList>
    </citation>
    <scope>NUCLEOTIDE SEQUENCE [LARGE SCALE GENOMIC DNA]</scope>
    <source>
        <strain evidence="8">cv. Chaw 1501</strain>
        <tissue evidence="7">Young leaves</tissue>
    </source>
</reference>
<dbReference type="OrthoDB" id="1580043at2759"/>
<evidence type="ECO:0000256" key="2">
    <source>
        <dbReference type="ARBA" id="ARBA00022692"/>
    </source>
</evidence>
<dbReference type="GO" id="GO:0016020">
    <property type="term" value="C:membrane"/>
    <property type="evidence" value="ECO:0007669"/>
    <property type="project" value="UniProtKB-SubCell"/>
</dbReference>
<dbReference type="InterPro" id="IPR000425">
    <property type="entry name" value="MIP"/>
</dbReference>
<comment type="similarity">
    <text evidence="5">Belongs to the MIP/aquaporin (TC 1.A.8) family.</text>
</comment>
<dbReference type="InterPro" id="IPR044226">
    <property type="entry name" value="SIP2-1-like"/>
</dbReference>
<protein>
    <submittedName>
        <fullName evidence="7">Major intrinsic protein</fullName>
    </submittedName>
</protein>
<evidence type="ECO:0000256" key="1">
    <source>
        <dbReference type="ARBA" id="ARBA00004141"/>
    </source>
</evidence>
<feature type="transmembrane region" description="Helical" evidence="6">
    <location>
        <begin position="200"/>
        <end position="221"/>
    </location>
</feature>
<dbReference type="PANTHER" id="PTHR47720">
    <property type="entry name" value="AQUAPORIN SIP2-1-RELATED"/>
    <property type="match status" value="1"/>
</dbReference>
<keyword evidence="5" id="KW-0813">Transport</keyword>
<dbReference type="Proteomes" id="UP000283530">
    <property type="component" value="Unassembled WGS sequence"/>
</dbReference>
<feature type="transmembrane region" description="Helical" evidence="6">
    <location>
        <begin position="6"/>
        <end position="29"/>
    </location>
</feature>
<dbReference type="AlphaFoldDB" id="A0A3S3NT89"/>
<dbReference type="SUPFAM" id="SSF81338">
    <property type="entry name" value="Aquaporin-like"/>
    <property type="match status" value="1"/>
</dbReference>
<evidence type="ECO:0000313" key="7">
    <source>
        <dbReference type="EMBL" id="RWR74818.1"/>
    </source>
</evidence>
<comment type="subcellular location">
    <subcellularLocation>
        <location evidence="1">Membrane</location>
        <topology evidence="1">Multi-pass membrane protein</topology>
    </subcellularLocation>
</comment>
<evidence type="ECO:0000313" key="8">
    <source>
        <dbReference type="Proteomes" id="UP000283530"/>
    </source>
</evidence>
<keyword evidence="8" id="KW-1185">Reference proteome</keyword>
<dbReference type="PRINTS" id="PR00783">
    <property type="entry name" value="MINTRINSICP"/>
</dbReference>
<feature type="transmembrane region" description="Helical" evidence="6">
    <location>
        <begin position="127"/>
        <end position="145"/>
    </location>
</feature>
<evidence type="ECO:0000256" key="6">
    <source>
        <dbReference type="SAM" id="Phobius"/>
    </source>
</evidence>
<comment type="caution">
    <text evidence="7">The sequence shown here is derived from an EMBL/GenBank/DDBJ whole genome shotgun (WGS) entry which is preliminary data.</text>
</comment>
<dbReference type="GO" id="GO:0015267">
    <property type="term" value="F:channel activity"/>
    <property type="evidence" value="ECO:0007669"/>
    <property type="project" value="InterPro"/>
</dbReference>
<evidence type="ECO:0000256" key="4">
    <source>
        <dbReference type="ARBA" id="ARBA00023136"/>
    </source>
</evidence>
<evidence type="ECO:0000256" key="3">
    <source>
        <dbReference type="ARBA" id="ARBA00022989"/>
    </source>
</evidence>
<keyword evidence="2 5" id="KW-0812">Transmembrane</keyword>
<proteinExistence type="inferred from homology"/>
<dbReference type="STRING" id="337451.A0A3S3NT89"/>
<feature type="transmembrane region" description="Helical" evidence="6">
    <location>
        <begin position="41"/>
        <end position="59"/>
    </location>
</feature>
<dbReference type="PANTHER" id="PTHR47720:SF1">
    <property type="entry name" value="AQUAPORIN SIP2-1-RELATED"/>
    <property type="match status" value="1"/>
</dbReference>
<sequence>MARALLILWDFIFSFIWVWSSALIKIFVYKILGLGSQPKGEIIKGSLYILSMFFFAWLGKITRGGSYNPLSIFYSAFSGKFSNFLFTFGGRIPAQVMGSIIGVKLITETFPEVGHGPHLNVDIHRGALTEGLLAFAIVFVSLGLAKKDPNSFFIKTWITSVSKLSLQILGSDLTGGLMNPASAMGWAYARGDHITKEHLYVYWLAPLEATVVSVWTFNLLFKPQKHQKQKQGKVEKGTKAD</sequence>
<dbReference type="EMBL" id="QPKB01000001">
    <property type="protein sequence ID" value="RWR74818.1"/>
    <property type="molecule type" value="Genomic_DNA"/>
</dbReference>
<keyword evidence="4 6" id="KW-0472">Membrane</keyword>
<name>A0A3S3NT89_9MAGN</name>
<keyword evidence="3 6" id="KW-1133">Transmembrane helix</keyword>
<gene>
    <name evidence="7" type="ORF">CKAN_00316200</name>
</gene>
<dbReference type="Pfam" id="PF00230">
    <property type="entry name" value="MIP"/>
    <property type="match status" value="1"/>
</dbReference>
<organism evidence="7 8">
    <name type="scientific">Cinnamomum micranthum f. kanehirae</name>
    <dbReference type="NCBI Taxonomy" id="337451"/>
    <lineage>
        <taxon>Eukaryota</taxon>
        <taxon>Viridiplantae</taxon>
        <taxon>Streptophyta</taxon>
        <taxon>Embryophyta</taxon>
        <taxon>Tracheophyta</taxon>
        <taxon>Spermatophyta</taxon>
        <taxon>Magnoliopsida</taxon>
        <taxon>Magnoliidae</taxon>
        <taxon>Laurales</taxon>
        <taxon>Lauraceae</taxon>
        <taxon>Cinnamomum</taxon>
    </lineage>
</organism>
<dbReference type="Gene3D" id="1.20.1080.10">
    <property type="entry name" value="Glycerol uptake facilitator protein"/>
    <property type="match status" value="1"/>
</dbReference>
<accession>A0A3S3NT89</accession>
<feature type="transmembrane region" description="Helical" evidence="6">
    <location>
        <begin position="166"/>
        <end position="188"/>
    </location>
</feature>